<dbReference type="InterPro" id="IPR027417">
    <property type="entry name" value="P-loop_NTPase"/>
</dbReference>
<dbReference type="PANTHER" id="PTHR21087:SF16">
    <property type="entry name" value="SHIKIMATE KINASE 1, CHLOROPLASTIC"/>
    <property type="match status" value="1"/>
</dbReference>
<protein>
    <recommendedName>
        <fullName evidence="8">Shikimate kinase</fullName>
    </recommendedName>
</protein>
<organism evidence="7">
    <name type="scientific">marine sediment metagenome</name>
    <dbReference type="NCBI Taxonomy" id="412755"/>
    <lineage>
        <taxon>unclassified sequences</taxon>
        <taxon>metagenomes</taxon>
        <taxon>ecological metagenomes</taxon>
    </lineage>
</organism>
<sequence length="178" mass="19504">MPLSLSNVVLIGMPGSGKSTVGVLLAKAAALAFVDTDLLIQSHTGKSLQSIVDDSGYQALRRIEESVLCNLDLSGHVIATGGSAVYGDPAMQHLKRSSVIVFLDISLATVRQRIGDFSLRGVSKHPDQTLEELFAERRVLYTRYADRVVQGDHKTQDQVCEEIRGKIHEEVFREGNQE</sequence>
<dbReference type="SUPFAM" id="SSF52540">
    <property type="entry name" value="P-loop containing nucleoside triphosphate hydrolases"/>
    <property type="match status" value="1"/>
</dbReference>
<gene>
    <name evidence="7" type="ORF">LCGC14_0585510</name>
</gene>
<keyword evidence="6" id="KW-0057">Aromatic amino acid biosynthesis</keyword>
<dbReference type="GO" id="GO:0005524">
    <property type="term" value="F:ATP binding"/>
    <property type="evidence" value="ECO:0007669"/>
    <property type="project" value="UniProtKB-KW"/>
</dbReference>
<comment type="caution">
    <text evidence="7">The sequence shown here is derived from an EMBL/GenBank/DDBJ whole genome shotgun (WGS) entry which is preliminary data.</text>
</comment>
<dbReference type="InterPro" id="IPR031322">
    <property type="entry name" value="Shikimate/glucono_kinase"/>
</dbReference>
<dbReference type="EMBL" id="LAZR01000899">
    <property type="protein sequence ID" value="KKN55117.1"/>
    <property type="molecule type" value="Genomic_DNA"/>
</dbReference>
<dbReference type="PANTHER" id="PTHR21087">
    <property type="entry name" value="SHIKIMATE KINASE"/>
    <property type="match status" value="1"/>
</dbReference>
<evidence type="ECO:0000256" key="1">
    <source>
        <dbReference type="ARBA" id="ARBA00022605"/>
    </source>
</evidence>
<evidence type="ECO:0000256" key="5">
    <source>
        <dbReference type="ARBA" id="ARBA00022840"/>
    </source>
</evidence>
<dbReference type="AlphaFoldDB" id="A0A0F9RYV4"/>
<evidence type="ECO:0000313" key="7">
    <source>
        <dbReference type="EMBL" id="KKN55117.1"/>
    </source>
</evidence>
<dbReference type="PRINTS" id="PR01100">
    <property type="entry name" value="SHIKIMTKNASE"/>
</dbReference>
<evidence type="ECO:0008006" key="8">
    <source>
        <dbReference type="Google" id="ProtNLM"/>
    </source>
</evidence>
<keyword evidence="4" id="KW-0418">Kinase</keyword>
<keyword evidence="3" id="KW-0547">Nucleotide-binding</keyword>
<evidence type="ECO:0000256" key="6">
    <source>
        <dbReference type="ARBA" id="ARBA00023141"/>
    </source>
</evidence>
<dbReference type="GO" id="GO:0009073">
    <property type="term" value="P:aromatic amino acid family biosynthetic process"/>
    <property type="evidence" value="ECO:0007669"/>
    <property type="project" value="UniProtKB-KW"/>
</dbReference>
<keyword evidence="2" id="KW-0808">Transferase</keyword>
<keyword evidence="5" id="KW-0067">ATP-binding</keyword>
<evidence type="ECO:0000256" key="2">
    <source>
        <dbReference type="ARBA" id="ARBA00022679"/>
    </source>
</evidence>
<dbReference type="Gene3D" id="3.40.50.300">
    <property type="entry name" value="P-loop containing nucleotide triphosphate hydrolases"/>
    <property type="match status" value="1"/>
</dbReference>
<evidence type="ECO:0000256" key="3">
    <source>
        <dbReference type="ARBA" id="ARBA00022741"/>
    </source>
</evidence>
<accession>A0A0F9RYV4</accession>
<dbReference type="Pfam" id="PF01202">
    <property type="entry name" value="SKI"/>
    <property type="match status" value="1"/>
</dbReference>
<reference evidence="7" key="1">
    <citation type="journal article" date="2015" name="Nature">
        <title>Complex archaea that bridge the gap between prokaryotes and eukaryotes.</title>
        <authorList>
            <person name="Spang A."/>
            <person name="Saw J.H."/>
            <person name="Jorgensen S.L."/>
            <person name="Zaremba-Niedzwiedzka K."/>
            <person name="Martijn J."/>
            <person name="Lind A.E."/>
            <person name="van Eijk R."/>
            <person name="Schleper C."/>
            <person name="Guy L."/>
            <person name="Ettema T.J."/>
        </authorList>
    </citation>
    <scope>NUCLEOTIDE SEQUENCE</scope>
</reference>
<evidence type="ECO:0000256" key="4">
    <source>
        <dbReference type="ARBA" id="ARBA00022777"/>
    </source>
</evidence>
<dbReference type="GO" id="GO:0008652">
    <property type="term" value="P:amino acid biosynthetic process"/>
    <property type="evidence" value="ECO:0007669"/>
    <property type="project" value="UniProtKB-KW"/>
</dbReference>
<name>A0A0F9RYV4_9ZZZZ</name>
<dbReference type="InterPro" id="IPR000623">
    <property type="entry name" value="Shikimate_kinase/TSH1"/>
</dbReference>
<dbReference type="CDD" id="cd00464">
    <property type="entry name" value="SK"/>
    <property type="match status" value="1"/>
</dbReference>
<proteinExistence type="inferred from homology"/>
<keyword evidence="1" id="KW-0028">Amino-acid biosynthesis</keyword>
<dbReference type="GO" id="GO:0005829">
    <property type="term" value="C:cytosol"/>
    <property type="evidence" value="ECO:0007669"/>
    <property type="project" value="TreeGrafter"/>
</dbReference>
<dbReference type="GO" id="GO:0004765">
    <property type="term" value="F:shikimate kinase activity"/>
    <property type="evidence" value="ECO:0007669"/>
    <property type="project" value="TreeGrafter"/>
</dbReference>
<dbReference type="HAMAP" id="MF_00109">
    <property type="entry name" value="Shikimate_kinase"/>
    <property type="match status" value="1"/>
</dbReference>